<sequence length="69" mass="7392">MSTPTTIPTHHVFVVDGEGTNAFWTKIGAAWQHADGKGFNMTLNAIPLDGRVVVRSAKAADERTGNGRN</sequence>
<evidence type="ECO:0000313" key="1">
    <source>
        <dbReference type="EMBL" id="NTC30635.1"/>
    </source>
</evidence>
<protein>
    <submittedName>
        <fullName evidence="1">Uncharacterized protein</fullName>
    </submittedName>
</protein>
<name>A0AA44F8B4_AGRTU</name>
<gene>
    <name evidence="1" type="ORF">G6M46_21110</name>
</gene>
<reference evidence="1" key="1">
    <citation type="journal article" date="2020" name="Science">
        <title>Unexpected conservation and global transmission of agrobacterial virulence plasmids.</title>
        <authorList>
            <person name="Weisberg A.J."/>
            <person name="Davis E.W. 2nd"/>
            <person name="Tabima J."/>
            <person name="Belcher M.S."/>
            <person name="Miller M."/>
            <person name="Kuo C.H."/>
            <person name="Loper J.E."/>
            <person name="Grunwald N.J."/>
            <person name="Putnam M.L."/>
            <person name="Chang J.H."/>
        </authorList>
    </citation>
    <scope>NUCLEOTIDE SEQUENCE</scope>
    <source>
        <strain evidence="1">17-1853-1a</strain>
    </source>
</reference>
<accession>A0AA44F8B4</accession>
<evidence type="ECO:0000313" key="2">
    <source>
        <dbReference type="Proteomes" id="UP000702952"/>
    </source>
</evidence>
<comment type="caution">
    <text evidence="1">The sequence shown here is derived from an EMBL/GenBank/DDBJ whole genome shotgun (WGS) entry which is preliminary data.</text>
</comment>
<dbReference type="Proteomes" id="UP000702952">
    <property type="component" value="Unassembled WGS sequence"/>
</dbReference>
<dbReference type="EMBL" id="JAAMAY010000030">
    <property type="protein sequence ID" value="NTC30635.1"/>
    <property type="molecule type" value="Genomic_DNA"/>
</dbReference>
<proteinExistence type="predicted"/>
<organism evidence="1 2">
    <name type="scientific">Agrobacterium tumefaciens</name>
    <dbReference type="NCBI Taxonomy" id="358"/>
    <lineage>
        <taxon>Bacteria</taxon>
        <taxon>Pseudomonadati</taxon>
        <taxon>Pseudomonadota</taxon>
        <taxon>Alphaproteobacteria</taxon>
        <taxon>Hyphomicrobiales</taxon>
        <taxon>Rhizobiaceae</taxon>
        <taxon>Rhizobium/Agrobacterium group</taxon>
        <taxon>Agrobacterium</taxon>
        <taxon>Agrobacterium tumefaciens complex</taxon>
    </lineage>
</organism>
<dbReference type="AlphaFoldDB" id="A0AA44F8B4"/>
<dbReference type="RefSeq" id="WP_065658578.1">
    <property type="nucleotide sequence ID" value="NZ_CP123838.1"/>
</dbReference>